<comment type="caution">
    <text evidence="1">The sequence shown here is derived from an EMBL/GenBank/DDBJ whole genome shotgun (WGS) entry which is preliminary data.</text>
</comment>
<sequence length="78" mass="9101">MAKNIKLIPIALFILEYVRKGKKKFIYPPNEKEIKANETVQIRVKIHDKNPLTLAFMNLLCIFETSNILKAKEKRTNS</sequence>
<dbReference type="AlphaFoldDB" id="A0A645DA02"/>
<protein>
    <submittedName>
        <fullName evidence="1">Uncharacterized protein</fullName>
    </submittedName>
</protein>
<organism evidence="1">
    <name type="scientific">bioreactor metagenome</name>
    <dbReference type="NCBI Taxonomy" id="1076179"/>
    <lineage>
        <taxon>unclassified sequences</taxon>
        <taxon>metagenomes</taxon>
        <taxon>ecological metagenomes</taxon>
    </lineage>
</organism>
<gene>
    <name evidence="1" type="ORF">SDC9_132961</name>
</gene>
<name>A0A645DA02_9ZZZZ</name>
<reference evidence="1" key="1">
    <citation type="submission" date="2019-08" db="EMBL/GenBank/DDBJ databases">
        <authorList>
            <person name="Kucharzyk K."/>
            <person name="Murdoch R.W."/>
            <person name="Higgins S."/>
            <person name="Loffler F."/>
        </authorList>
    </citation>
    <scope>NUCLEOTIDE SEQUENCE</scope>
</reference>
<evidence type="ECO:0000313" key="1">
    <source>
        <dbReference type="EMBL" id="MPM85878.1"/>
    </source>
</evidence>
<proteinExistence type="predicted"/>
<dbReference type="EMBL" id="VSSQ01034062">
    <property type="protein sequence ID" value="MPM85878.1"/>
    <property type="molecule type" value="Genomic_DNA"/>
</dbReference>
<accession>A0A645DA02</accession>